<dbReference type="EMBL" id="LT558119">
    <property type="protein sequence ID" value="SAM74909.1"/>
    <property type="molecule type" value="Genomic_DNA"/>
</dbReference>
<proteinExistence type="predicted"/>
<organism evidence="1 2">
    <name type="scientific">Ustilago bromivora</name>
    <dbReference type="NCBI Taxonomy" id="307758"/>
    <lineage>
        <taxon>Eukaryota</taxon>
        <taxon>Fungi</taxon>
        <taxon>Dikarya</taxon>
        <taxon>Basidiomycota</taxon>
        <taxon>Ustilaginomycotina</taxon>
        <taxon>Ustilaginomycetes</taxon>
        <taxon>Ustilaginales</taxon>
        <taxon>Ustilaginaceae</taxon>
        <taxon>Ustilago</taxon>
    </lineage>
</organism>
<gene>
    <name evidence="1" type="ORF">UBRO_20501</name>
</gene>
<name>A0A1K0GYW1_9BASI</name>
<dbReference type="Proteomes" id="UP000179920">
    <property type="component" value="Chromosome III"/>
</dbReference>
<reference evidence="2" key="1">
    <citation type="submission" date="2016-04" db="EMBL/GenBank/DDBJ databases">
        <authorList>
            <person name="Guldener U."/>
            <person name="Guldener U."/>
        </authorList>
    </citation>
    <scope>NUCLEOTIDE SEQUENCE [LARGE SCALE GENOMIC DNA]</scope>
    <source>
        <strain evidence="2">UB2112</strain>
    </source>
</reference>
<evidence type="ECO:0000313" key="2">
    <source>
        <dbReference type="Proteomes" id="UP000179920"/>
    </source>
</evidence>
<sequence>MTPEAFEALVLQLSTTVAFQHITNSRKVRQEVTVGLYCLGHSGNGGGVHDIAFACGCSWGSVDAWSRRTVDGLYELNQEVVTFATEDERANASAWVVEKSGVEEWGQGWLIADGTHIKLVWKPALHAREHFSYQGNYSFNVSLVFLPHSLHIVESIVGHSGSSHDSCVWASGDNGIVAKPCLHLDEGEFVWVDAGFGFSAFSICAEHGIAYLKNCFQCLMGYCGNLYCEKDHERAAYTIQACIVAHTFASRYDHPDNMADYLLESFSEEDIADVTSGLPSYHQATKEARIM</sequence>
<accession>A0A1K0GYW1</accession>
<protein>
    <recommendedName>
        <fullName evidence="3">DDE Tnp4 domain-containing protein</fullName>
    </recommendedName>
</protein>
<evidence type="ECO:0008006" key="3">
    <source>
        <dbReference type="Google" id="ProtNLM"/>
    </source>
</evidence>
<evidence type="ECO:0000313" key="1">
    <source>
        <dbReference type="EMBL" id="SAM74909.1"/>
    </source>
</evidence>
<dbReference type="AlphaFoldDB" id="A0A1K0GYW1"/>
<dbReference type="OrthoDB" id="2554736at2759"/>